<evidence type="ECO:0000256" key="7">
    <source>
        <dbReference type="ARBA" id="ARBA00073759"/>
    </source>
</evidence>
<dbReference type="CDD" id="cd17077">
    <property type="entry name" value="UBX_UBXN11"/>
    <property type="match status" value="1"/>
</dbReference>
<dbReference type="Gene3D" id="3.30.420.210">
    <property type="entry name" value="SEP domain"/>
    <property type="match status" value="1"/>
</dbReference>
<evidence type="ECO:0000256" key="6">
    <source>
        <dbReference type="ARBA" id="ARBA00062345"/>
    </source>
</evidence>
<dbReference type="FunFam" id="3.30.420.210:FF:000003">
    <property type="entry name" value="UBX domain protein 11"/>
    <property type="match status" value="1"/>
</dbReference>
<dbReference type="PROSITE" id="PS51399">
    <property type="entry name" value="SEP"/>
    <property type="match status" value="1"/>
</dbReference>
<feature type="domain" description="UBX" evidence="11">
    <location>
        <begin position="353"/>
        <end position="458"/>
    </location>
</feature>
<evidence type="ECO:0000256" key="5">
    <source>
        <dbReference type="ARBA" id="ARBA00059434"/>
    </source>
</evidence>
<evidence type="ECO:0000313" key="15">
    <source>
        <dbReference type="Proteomes" id="UP000618051"/>
    </source>
</evidence>
<evidence type="ECO:0000256" key="4">
    <source>
        <dbReference type="ARBA" id="ARBA00023212"/>
    </source>
</evidence>
<name>A0A835NHF1_9PASS</name>
<dbReference type="SUPFAM" id="SSF102848">
    <property type="entry name" value="NSFL1 (p97 ATPase) cofactor p47, SEP domain"/>
    <property type="match status" value="1"/>
</dbReference>
<organism evidence="13">
    <name type="scientific">Lamprotornis superbus</name>
    <dbReference type="NCBI Taxonomy" id="245042"/>
    <lineage>
        <taxon>Eukaryota</taxon>
        <taxon>Metazoa</taxon>
        <taxon>Chordata</taxon>
        <taxon>Craniata</taxon>
        <taxon>Vertebrata</taxon>
        <taxon>Euteleostomi</taxon>
        <taxon>Archelosauria</taxon>
        <taxon>Archosauria</taxon>
        <taxon>Dinosauria</taxon>
        <taxon>Saurischia</taxon>
        <taxon>Theropoda</taxon>
        <taxon>Coelurosauria</taxon>
        <taxon>Aves</taxon>
        <taxon>Neognathae</taxon>
        <taxon>Neoaves</taxon>
        <taxon>Telluraves</taxon>
        <taxon>Australaves</taxon>
        <taxon>Passeriformes</taxon>
        <taxon>Sturnidae</taxon>
        <taxon>Lamprotornis</taxon>
    </lineage>
</organism>
<dbReference type="InterPro" id="IPR012989">
    <property type="entry name" value="SEP_domain"/>
</dbReference>
<dbReference type="Pfam" id="PF08059">
    <property type="entry name" value="SEP"/>
    <property type="match status" value="1"/>
</dbReference>
<comment type="subunit">
    <text evidence="6">Interacts with GNA12, GNA13, RND1, RND2 and RND3.</text>
</comment>
<protein>
    <recommendedName>
        <fullName evidence="7">UBX domain-containing protein 11</fullName>
    </recommendedName>
    <alternativeName>
        <fullName evidence="9">Socius</fullName>
    </alternativeName>
    <alternativeName>
        <fullName evidence="8">UBX domain-containing protein 5</fullName>
    </alternativeName>
</protein>
<dbReference type="Gene3D" id="3.10.20.90">
    <property type="entry name" value="Phosphatidylinositol 3-kinase Catalytic Subunit, Chain A, domain 1"/>
    <property type="match status" value="1"/>
</dbReference>
<dbReference type="EMBL" id="JADDUC010000236">
    <property type="protein sequence ID" value="KAG0115239.1"/>
    <property type="molecule type" value="Genomic_DNA"/>
</dbReference>
<dbReference type="PANTHER" id="PTHR23333">
    <property type="entry name" value="UBX DOMAIN CONTAINING PROTEIN"/>
    <property type="match status" value="1"/>
</dbReference>
<comment type="caution">
    <text evidence="13">The sequence shown here is derived from an EMBL/GenBank/DDBJ whole genome shotgun (WGS) entry which is preliminary data.</text>
</comment>
<comment type="function">
    <text evidence="5">May be involved in the reorganization of actin cytoskeleton mediated by RND1, RND2 and RND3. Promotes RHOA activation mediated by GNA12 and GNA13.</text>
</comment>
<evidence type="ECO:0000313" key="13">
    <source>
        <dbReference type="EMBL" id="KAG0115239.1"/>
    </source>
</evidence>
<evidence type="ECO:0000256" key="1">
    <source>
        <dbReference type="ARBA" id="ARBA00004245"/>
    </source>
</evidence>
<dbReference type="InterPro" id="IPR036241">
    <property type="entry name" value="NSFL1C_SEP_dom_sf"/>
</dbReference>
<reference evidence="14" key="3">
    <citation type="submission" date="2022-01" db="EMBL/GenBank/DDBJ databases">
        <authorList>
            <person name="Rubenstein D.R."/>
        </authorList>
    </citation>
    <scope>NUCLEOTIDE SEQUENCE</scope>
    <source>
        <strain evidence="14">SS15</strain>
        <tissue evidence="14">Liver</tissue>
    </source>
</reference>
<dbReference type="EMBL" id="JADDUC020000027">
    <property type="protein sequence ID" value="KAI1231127.1"/>
    <property type="molecule type" value="Genomic_DNA"/>
</dbReference>
<proteinExistence type="predicted"/>
<evidence type="ECO:0000313" key="14">
    <source>
        <dbReference type="EMBL" id="KAI1231127.1"/>
    </source>
</evidence>
<dbReference type="SMART" id="SM00166">
    <property type="entry name" value="UBX"/>
    <property type="match status" value="1"/>
</dbReference>
<reference evidence="14 15" key="2">
    <citation type="journal article" date="2021" name="J. Hered.">
        <title>Feather Gene Expression Elucidates the Developmental Basis of Plumage Iridescence in African Starlings.</title>
        <authorList>
            <person name="Rubenstein D.R."/>
            <person name="Corvelo A."/>
            <person name="MacManes M.D."/>
            <person name="Maia R."/>
            <person name="Narzisi G."/>
            <person name="Rousaki A."/>
            <person name="Vandenabeele P."/>
            <person name="Shawkey M.D."/>
            <person name="Solomon J."/>
        </authorList>
    </citation>
    <scope>NUCLEOTIDE SEQUENCE [LARGE SCALE GENOMIC DNA]</scope>
    <source>
        <strain evidence="14">SS15</strain>
    </source>
</reference>
<dbReference type="InterPro" id="IPR001012">
    <property type="entry name" value="UBX_dom"/>
</dbReference>
<evidence type="ECO:0000256" key="2">
    <source>
        <dbReference type="ARBA" id="ARBA00022490"/>
    </source>
</evidence>
<evidence type="ECO:0000259" key="11">
    <source>
        <dbReference type="PROSITE" id="PS50033"/>
    </source>
</evidence>
<evidence type="ECO:0000256" key="9">
    <source>
        <dbReference type="ARBA" id="ARBA00081109"/>
    </source>
</evidence>
<evidence type="ECO:0000256" key="10">
    <source>
        <dbReference type="SAM" id="Coils"/>
    </source>
</evidence>
<feature type="domain" description="SEP" evidence="12">
    <location>
        <begin position="163"/>
        <end position="230"/>
    </location>
</feature>
<keyword evidence="2" id="KW-0963">Cytoplasm</keyword>
<dbReference type="SUPFAM" id="SSF54236">
    <property type="entry name" value="Ubiquitin-like"/>
    <property type="match status" value="1"/>
</dbReference>
<dbReference type="PANTHER" id="PTHR23333:SF4">
    <property type="entry name" value="UBX DOMAIN-CONTAINING PROTEIN 11"/>
    <property type="match status" value="1"/>
</dbReference>
<dbReference type="Proteomes" id="UP000618051">
    <property type="component" value="Unassembled WGS sequence"/>
</dbReference>
<feature type="coiled-coil region" evidence="10">
    <location>
        <begin position="12"/>
        <end position="60"/>
    </location>
</feature>
<dbReference type="GO" id="GO:0043130">
    <property type="term" value="F:ubiquitin binding"/>
    <property type="evidence" value="ECO:0007669"/>
    <property type="project" value="TreeGrafter"/>
</dbReference>
<evidence type="ECO:0000259" key="12">
    <source>
        <dbReference type="PROSITE" id="PS51399"/>
    </source>
</evidence>
<comment type="subcellular location">
    <subcellularLocation>
        <location evidence="1">Cytoplasm</location>
        <location evidence="1">Cytoskeleton</location>
    </subcellularLocation>
</comment>
<dbReference type="Pfam" id="PF00789">
    <property type="entry name" value="UBX"/>
    <property type="match status" value="1"/>
</dbReference>
<keyword evidence="4" id="KW-0206">Cytoskeleton</keyword>
<evidence type="ECO:0000256" key="8">
    <source>
        <dbReference type="ARBA" id="ARBA00075811"/>
    </source>
</evidence>
<keyword evidence="15" id="KW-1185">Reference proteome</keyword>
<keyword evidence="3 10" id="KW-0175">Coiled coil</keyword>
<sequence length="468" mass="52039">MYSAAHTDVELVSSLVEKISLLEQKIEKQAQEMQLKDRRIAELEERIKTLQEREDAFDSSTEEELEMRCLQLQSQVGEMERFLSDYGLIWVGETRDQLEDTESAQDEEELPAKNLCRPGEGVVCRAQIDFDLILENIKDLNSLVGEGISQIEHTPRGARLRRPEPLPLTLYRNGIVVGHGAFRPYQHPGTQQCLQDIMDGYFPSELQPRYPDGVPLQASATPRLRDVVFQKPDLPGSFPGPGQVVGTSESNQVQETSEIPDTSWRRPGAILWPQHPLPGLSQLCVTSQRGCTTAHVALGTCLVAVPALPALPDTHLLWLQGSDGQQSSKEILVETPGLTALERCRVKAAEEAAAPDSCSLRIRSESGEHTYELSMLLSATIGDLRQHLAHISLGWKPFFLLLHNHSWISQSISAKPWGIPGGNSDSYEIISTFPQRVYTDNSRSLQECGLVPSASLLLRRRDPSQKTA</sequence>
<dbReference type="GO" id="GO:0043161">
    <property type="term" value="P:proteasome-mediated ubiquitin-dependent protein catabolic process"/>
    <property type="evidence" value="ECO:0007669"/>
    <property type="project" value="TreeGrafter"/>
</dbReference>
<reference evidence="13" key="1">
    <citation type="submission" date="2020-10" db="EMBL/GenBank/DDBJ databases">
        <title>Feather gene expression reveals the developmental basis of iridescence in African starlings.</title>
        <authorList>
            <person name="Rubenstein D.R."/>
        </authorList>
    </citation>
    <scope>NUCLEOTIDE SEQUENCE</scope>
    <source>
        <strain evidence="13">SS15</strain>
        <tissue evidence="13">Liver</tissue>
    </source>
</reference>
<evidence type="ECO:0000256" key="3">
    <source>
        <dbReference type="ARBA" id="ARBA00023054"/>
    </source>
</evidence>
<gene>
    <name evidence="14" type="ORF">IHE44_0008060</name>
    <name evidence="13" type="ORF">IHE44_006549</name>
</gene>
<dbReference type="OrthoDB" id="25887at2759"/>
<dbReference type="GO" id="GO:0005856">
    <property type="term" value="C:cytoskeleton"/>
    <property type="evidence" value="ECO:0007669"/>
    <property type="project" value="UniProtKB-SubCell"/>
</dbReference>
<dbReference type="PROSITE" id="PS50033">
    <property type="entry name" value="UBX"/>
    <property type="match status" value="1"/>
</dbReference>
<dbReference type="AlphaFoldDB" id="A0A835NHF1"/>
<dbReference type="InterPro" id="IPR029071">
    <property type="entry name" value="Ubiquitin-like_domsf"/>
</dbReference>
<accession>A0A835NHF1</accession>